<feature type="transmembrane region" description="Helical" evidence="1">
    <location>
        <begin position="485"/>
        <end position="503"/>
    </location>
</feature>
<gene>
    <name evidence="2" type="ORF">MYCIT1_LOCUS5736</name>
</gene>
<evidence type="ECO:0000313" key="2">
    <source>
        <dbReference type="EMBL" id="CAK5265049.1"/>
    </source>
</evidence>
<feature type="transmembrane region" description="Helical" evidence="1">
    <location>
        <begin position="562"/>
        <end position="582"/>
    </location>
</feature>
<dbReference type="PANTHER" id="PTHR13304:SF0">
    <property type="entry name" value="GLYCOSYLPHOSPHATIDYLINOSITOL ANCHOR ATTACHMENT 1 PROTEIN"/>
    <property type="match status" value="1"/>
</dbReference>
<dbReference type="EMBL" id="CAVNYO010000080">
    <property type="protein sequence ID" value="CAK5265049.1"/>
    <property type="molecule type" value="Genomic_DNA"/>
</dbReference>
<dbReference type="InterPro" id="IPR007246">
    <property type="entry name" value="Gaa1"/>
</dbReference>
<dbReference type="GO" id="GO:0042765">
    <property type="term" value="C:GPI-anchor transamidase complex"/>
    <property type="evidence" value="ECO:0007669"/>
    <property type="project" value="InterPro"/>
</dbReference>
<sequence>MARALDLSLPPPTMDRIRARLRALLNPGDDRSLALVRRRRAMVSALTSRIHLIRLALFVAGYLWMLVLPSPRLGRYTYIDENALQPNSVNTHWNWGDVATADRYLEQLERLRDGNATTRRRAAFLRDEFIKLGIPASTQNYAFHSHSGVVNGTNAYAVLSAPRTSGTEAMVVSASWISRVGEETGTLNLRGVATVLALAHFLKQYSLWAKDFVFIINDGYLDGMQAWLNAYHGSSQSNLQSDNLELTSGVIWTALNIDYPGHSFSHLGIFHEGINGRLPNQDLLNSFQQIARWTGGVPVVVYDQVDTPVELPGWVPQVIQGELGTYLQRAKTVGRHIVHQANGRGSGVHGLFHQFRIDALTIFGVPAQGPHGFHAIGRVLESTLRTTNNLLERLHASFFFYILTTSDWFLKIGSFLPSAVLISVSMMFGGLKIWSDAGWIRDRGDEKSDPQWLERSRPVLPVLAIMLCTHLLGAGLLLGVTNIEYKPVLFAVFSAIPLLALTMDTRKEGDDTASVSSILKALNLCFASTVISITTVVNFSLAMSLAILLGVPLSLSSPTRSVPTKLLCFAPYTVLGLGWLFARHEVAKTVWAWDVLGVWLLPSACIVYTPLVLQAGLDISVSEPKRSSPTSSASELILTWARLAGPVSSPGQQSIS</sequence>
<proteinExistence type="predicted"/>
<feature type="transmembrane region" description="Helical" evidence="1">
    <location>
        <begin position="591"/>
        <end position="613"/>
    </location>
</feature>
<keyword evidence="1" id="KW-0812">Transmembrane</keyword>
<dbReference type="Proteomes" id="UP001295794">
    <property type="component" value="Unassembled WGS sequence"/>
</dbReference>
<organism evidence="2 3">
    <name type="scientific">Mycena citricolor</name>
    <dbReference type="NCBI Taxonomy" id="2018698"/>
    <lineage>
        <taxon>Eukaryota</taxon>
        <taxon>Fungi</taxon>
        <taxon>Dikarya</taxon>
        <taxon>Basidiomycota</taxon>
        <taxon>Agaricomycotina</taxon>
        <taxon>Agaricomycetes</taxon>
        <taxon>Agaricomycetidae</taxon>
        <taxon>Agaricales</taxon>
        <taxon>Marasmiineae</taxon>
        <taxon>Mycenaceae</taxon>
        <taxon>Mycena</taxon>
    </lineage>
</organism>
<evidence type="ECO:0000313" key="3">
    <source>
        <dbReference type="Proteomes" id="UP001295794"/>
    </source>
</evidence>
<feature type="transmembrane region" description="Helical" evidence="1">
    <location>
        <begin position="408"/>
        <end position="431"/>
    </location>
</feature>
<protein>
    <recommendedName>
        <fullName evidence="4">Gaa1-domain-containing protein</fullName>
    </recommendedName>
</protein>
<dbReference type="Gene3D" id="3.40.630.10">
    <property type="entry name" value="Zn peptidases"/>
    <property type="match status" value="1"/>
</dbReference>
<dbReference type="Pfam" id="PF04114">
    <property type="entry name" value="Gaa1"/>
    <property type="match status" value="1"/>
</dbReference>
<feature type="transmembrane region" description="Helical" evidence="1">
    <location>
        <begin position="524"/>
        <end position="550"/>
    </location>
</feature>
<dbReference type="GO" id="GO:0016255">
    <property type="term" value="P:attachment of GPI anchor to protein"/>
    <property type="evidence" value="ECO:0007669"/>
    <property type="project" value="TreeGrafter"/>
</dbReference>
<comment type="caution">
    <text evidence="2">The sequence shown here is derived from an EMBL/GenBank/DDBJ whole genome shotgun (WGS) entry which is preliminary data.</text>
</comment>
<feature type="transmembrane region" description="Helical" evidence="1">
    <location>
        <begin position="459"/>
        <end position="479"/>
    </location>
</feature>
<dbReference type="PANTHER" id="PTHR13304">
    <property type="entry name" value="GLYCOSYLPHOSPHATIDYLINOSITOL ANCHOR ATTACHMENT 1 PROTEIN"/>
    <property type="match status" value="1"/>
</dbReference>
<evidence type="ECO:0008006" key="4">
    <source>
        <dbReference type="Google" id="ProtNLM"/>
    </source>
</evidence>
<reference evidence="2" key="1">
    <citation type="submission" date="2023-11" db="EMBL/GenBank/DDBJ databases">
        <authorList>
            <person name="De Vega J J."/>
            <person name="De Vega J J."/>
        </authorList>
    </citation>
    <scope>NUCLEOTIDE SEQUENCE</scope>
</reference>
<keyword evidence="3" id="KW-1185">Reference proteome</keyword>
<evidence type="ECO:0000256" key="1">
    <source>
        <dbReference type="SAM" id="Phobius"/>
    </source>
</evidence>
<keyword evidence="1" id="KW-0472">Membrane</keyword>
<accession>A0AAD2GVY9</accession>
<name>A0AAD2GVY9_9AGAR</name>
<dbReference type="AlphaFoldDB" id="A0AAD2GVY9"/>
<feature type="transmembrane region" description="Helical" evidence="1">
    <location>
        <begin position="46"/>
        <end position="67"/>
    </location>
</feature>
<keyword evidence="1" id="KW-1133">Transmembrane helix</keyword>